<evidence type="ECO:0000256" key="5">
    <source>
        <dbReference type="SAM" id="SignalP"/>
    </source>
</evidence>
<comment type="similarity">
    <text evidence="1">Belongs to the glutathione peroxidase family.</text>
</comment>
<evidence type="ECO:0000256" key="2">
    <source>
        <dbReference type="ARBA" id="ARBA00022559"/>
    </source>
</evidence>
<keyword evidence="7" id="KW-1185">Reference proteome</keyword>
<dbReference type="InterPro" id="IPR036249">
    <property type="entry name" value="Thioredoxin-like_sf"/>
</dbReference>
<dbReference type="GO" id="GO:0004601">
    <property type="term" value="F:peroxidase activity"/>
    <property type="evidence" value="ECO:0007669"/>
    <property type="project" value="UniProtKB-KW"/>
</dbReference>
<dbReference type="Gene3D" id="3.40.30.10">
    <property type="entry name" value="Glutaredoxin"/>
    <property type="match status" value="1"/>
</dbReference>
<dbReference type="OMA" id="PTDQGWF"/>
<accession>A0A8J6CIM8</accession>
<dbReference type="InterPro" id="IPR006311">
    <property type="entry name" value="TAT_signal"/>
</dbReference>
<protein>
    <submittedName>
        <fullName evidence="6">Uncharacterized protein</fullName>
    </submittedName>
</protein>
<dbReference type="PROSITE" id="PS51318">
    <property type="entry name" value="TAT"/>
    <property type="match status" value="1"/>
</dbReference>
<feature type="region of interest" description="Disordered" evidence="4">
    <location>
        <begin position="298"/>
        <end position="320"/>
    </location>
</feature>
<dbReference type="Proteomes" id="UP000751190">
    <property type="component" value="Unassembled WGS sequence"/>
</dbReference>
<evidence type="ECO:0000313" key="6">
    <source>
        <dbReference type="EMBL" id="KAG8468998.1"/>
    </source>
</evidence>
<dbReference type="PROSITE" id="PS51355">
    <property type="entry name" value="GLUTATHIONE_PEROXID_3"/>
    <property type="match status" value="1"/>
</dbReference>
<keyword evidence="3" id="KW-0560">Oxidoreductase</keyword>
<keyword evidence="5" id="KW-0732">Signal</keyword>
<evidence type="ECO:0000256" key="4">
    <source>
        <dbReference type="SAM" id="MobiDB-lite"/>
    </source>
</evidence>
<evidence type="ECO:0000256" key="1">
    <source>
        <dbReference type="ARBA" id="ARBA00006926"/>
    </source>
</evidence>
<dbReference type="PANTHER" id="PTHR11592">
    <property type="entry name" value="GLUTATHIONE PEROXIDASE"/>
    <property type="match status" value="1"/>
</dbReference>
<proteinExistence type="inferred from homology"/>
<evidence type="ECO:0000313" key="7">
    <source>
        <dbReference type="Proteomes" id="UP000751190"/>
    </source>
</evidence>
<feature type="chain" id="PRO_5035186210" evidence="5">
    <location>
        <begin position="23"/>
        <end position="320"/>
    </location>
</feature>
<feature type="signal peptide" evidence="5">
    <location>
        <begin position="1"/>
        <end position="22"/>
    </location>
</feature>
<keyword evidence="2" id="KW-0575">Peroxidase</keyword>
<name>A0A8J6CIM8_DIALT</name>
<dbReference type="GO" id="GO:0006979">
    <property type="term" value="P:response to oxidative stress"/>
    <property type="evidence" value="ECO:0007669"/>
    <property type="project" value="InterPro"/>
</dbReference>
<dbReference type="OrthoDB" id="446890at2759"/>
<reference evidence="6" key="1">
    <citation type="submission" date="2021-05" db="EMBL/GenBank/DDBJ databases">
        <title>The genome of the haptophyte Pavlova lutheri (Diacronema luteri, Pavlovales) - a model for lipid biosynthesis in eukaryotic algae.</title>
        <authorList>
            <person name="Hulatt C.J."/>
            <person name="Posewitz M.C."/>
        </authorList>
    </citation>
    <scope>NUCLEOTIDE SEQUENCE</scope>
    <source>
        <strain evidence="6">NIVA-4/92</strain>
    </source>
</reference>
<dbReference type="Pfam" id="PF00255">
    <property type="entry name" value="GSHPx"/>
    <property type="match status" value="1"/>
</dbReference>
<dbReference type="SUPFAM" id="SSF52833">
    <property type="entry name" value="Thioredoxin-like"/>
    <property type="match status" value="1"/>
</dbReference>
<dbReference type="InterPro" id="IPR000889">
    <property type="entry name" value="Glutathione_peroxidase"/>
</dbReference>
<feature type="compositionally biased region" description="Basic and acidic residues" evidence="4">
    <location>
        <begin position="309"/>
        <end position="320"/>
    </location>
</feature>
<dbReference type="PANTHER" id="PTHR11592:SF78">
    <property type="entry name" value="GLUTATHIONE PEROXIDASE"/>
    <property type="match status" value="1"/>
</dbReference>
<sequence length="320" mass="33492">MPQLALALVAAAAAIGAPSSRARLGGAAVRAGSRAPPAPCRDLGRRALLDGARLAGAGALLRTAAPAARAADAGAAPSVAAVEAAGALPPPPPLDMTVPYLGEEVPLSKLLGSRATLIVNIKLDDPNTGADLVQLEYLGRRLGDKGLRVIAVPTDQGWFEPDLSEQIRQKAKYSYDYGGSLSAVLVDKVNVEPPRQHPLYKYLVNALPTPAGGRRIGLNYEKFLLDSSGRPLRRYPRKYAVSSLAPDVEAILDVDGAKPSPDAQAQALPAASAAWAAAWAEASKEASRSEYAFRPSGINRSYYTGFGPDSKDAPTDLKPK</sequence>
<comment type="caution">
    <text evidence="6">The sequence shown here is derived from an EMBL/GenBank/DDBJ whole genome shotgun (WGS) entry which is preliminary data.</text>
</comment>
<organism evidence="6 7">
    <name type="scientific">Diacronema lutheri</name>
    <name type="common">Unicellular marine alga</name>
    <name type="synonym">Monochrysis lutheri</name>
    <dbReference type="NCBI Taxonomy" id="2081491"/>
    <lineage>
        <taxon>Eukaryota</taxon>
        <taxon>Haptista</taxon>
        <taxon>Haptophyta</taxon>
        <taxon>Pavlovophyceae</taxon>
        <taxon>Pavlovales</taxon>
        <taxon>Pavlovaceae</taxon>
        <taxon>Diacronema</taxon>
    </lineage>
</organism>
<gene>
    <name evidence="6" type="ORF">KFE25_007516</name>
</gene>
<dbReference type="EMBL" id="JAGTXO010000003">
    <property type="protein sequence ID" value="KAG8468998.1"/>
    <property type="molecule type" value="Genomic_DNA"/>
</dbReference>
<dbReference type="AlphaFoldDB" id="A0A8J6CIM8"/>
<evidence type="ECO:0000256" key="3">
    <source>
        <dbReference type="ARBA" id="ARBA00023002"/>
    </source>
</evidence>